<dbReference type="AlphaFoldDB" id="R7ZPX5"/>
<reference evidence="4 5" key="1">
    <citation type="submission" date="2013-02" db="EMBL/GenBank/DDBJ databases">
        <title>A novel strain isolated from Lonar lake, Maharashtra, India.</title>
        <authorList>
            <person name="Singh A."/>
        </authorList>
    </citation>
    <scope>NUCLEOTIDE SEQUENCE [LARGE SCALE GENOMIC DNA]</scope>
    <source>
        <strain evidence="4 5">AK24</strain>
    </source>
</reference>
<comment type="subcellular location">
    <subcellularLocation>
        <location evidence="1">Membrane</location>
        <topology evidence="1">Single-pass membrane protein</topology>
    </subcellularLocation>
</comment>
<feature type="domain" description="Band 7" evidence="3">
    <location>
        <begin position="15"/>
        <end position="177"/>
    </location>
</feature>
<dbReference type="CDD" id="cd03401">
    <property type="entry name" value="SPFH_prohibitin"/>
    <property type="match status" value="1"/>
</dbReference>
<evidence type="ECO:0000313" key="5">
    <source>
        <dbReference type="Proteomes" id="UP000013909"/>
    </source>
</evidence>
<comment type="caution">
    <text evidence="4">The sequence shown here is derived from an EMBL/GenBank/DDBJ whole genome shotgun (WGS) entry which is preliminary data.</text>
</comment>
<gene>
    <name evidence="4" type="ORF">ADIS_3309</name>
</gene>
<keyword evidence="5" id="KW-1185">Reference proteome</keyword>
<dbReference type="EMBL" id="AQHR01000088">
    <property type="protein sequence ID" value="EON76181.1"/>
    <property type="molecule type" value="Genomic_DNA"/>
</dbReference>
<organism evidence="4 5">
    <name type="scientific">Lunatimonas lonarensis</name>
    <dbReference type="NCBI Taxonomy" id="1232681"/>
    <lineage>
        <taxon>Bacteria</taxon>
        <taxon>Pseudomonadati</taxon>
        <taxon>Bacteroidota</taxon>
        <taxon>Cytophagia</taxon>
        <taxon>Cytophagales</taxon>
        <taxon>Cyclobacteriaceae</taxon>
    </lineage>
</organism>
<dbReference type="InterPro" id="IPR001107">
    <property type="entry name" value="Band_7"/>
</dbReference>
<dbReference type="STRING" id="1232681.ADIS_3309"/>
<dbReference type="GO" id="GO:0007005">
    <property type="term" value="P:mitochondrion organization"/>
    <property type="evidence" value="ECO:0007669"/>
    <property type="project" value="TreeGrafter"/>
</dbReference>
<name>R7ZPX5_9BACT</name>
<dbReference type="SUPFAM" id="SSF117892">
    <property type="entry name" value="Band 7/SPFH domain"/>
    <property type="match status" value="1"/>
</dbReference>
<evidence type="ECO:0000256" key="2">
    <source>
        <dbReference type="ARBA" id="ARBA00023136"/>
    </source>
</evidence>
<dbReference type="PRINTS" id="PR00679">
    <property type="entry name" value="PROHIBITIN"/>
</dbReference>
<sequence>MLLATAATMMLFASCAPGVVRQGEVGVKQKFGRLSENTYGPGMYWYNPIVAKFIKAPIRTNNLEVFLNLPSREGLTIQSEISILYRIEEALFPKIITEVGVTYEEDMILPVFRSAAADIAARFIAQDMHTAQRATIERAIQQRMDEVLGDRGFIIESVLMKSIRMPAGLSRAIEDKLTADQDAQRMEFVLQREEMEAKRRRIEAEGKRDAQMIIAEGLTKEIIELRSLETLSDLASSPATKIIISDGKTPYFISSNTDPRQ</sequence>
<dbReference type="InterPro" id="IPR036013">
    <property type="entry name" value="Band_7/SPFH_dom_sf"/>
</dbReference>
<proteinExistence type="predicted"/>
<protein>
    <recommendedName>
        <fullName evidence="3">Band 7 domain-containing protein</fullName>
    </recommendedName>
</protein>
<dbReference type="PANTHER" id="PTHR23222">
    <property type="entry name" value="PROHIBITIN"/>
    <property type="match status" value="1"/>
</dbReference>
<evidence type="ECO:0000313" key="4">
    <source>
        <dbReference type="EMBL" id="EON76181.1"/>
    </source>
</evidence>
<dbReference type="Proteomes" id="UP000013909">
    <property type="component" value="Unassembled WGS sequence"/>
</dbReference>
<accession>R7ZPX5</accession>
<keyword evidence="2" id="KW-0472">Membrane</keyword>
<dbReference type="SMART" id="SM00244">
    <property type="entry name" value="PHB"/>
    <property type="match status" value="1"/>
</dbReference>
<dbReference type="Gene3D" id="3.30.479.30">
    <property type="entry name" value="Band 7 domain"/>
    <property type="match status" value="1"/>
</dbReference>
<dbReference type="InterPro" id="IPR000163">
    <property type="entry name" value="Prohibitin"/>
</dbReference>
<evidence type="ECO:0000256" key="1">
    <source>
        <dbReference type="ARBA" id="ARBA00004167"/>
    </source>
</evidence>
<dbReference type="GO" id="GO:0016020">
    <property type="term" value="C:membrane"/>
    <property type="evidence" value="ECO:0007669"/>
    <property type="project" value="UniProtKB-SubCell"/>
</dbReference>
<dbReference type="PANTHER" id="PTHR23222:SF1">
    <property type="entry name" value="PROHIBITIN-2"/>
    <property type="match status" value="1"/>
</dbReference>
<evidence type="ECO:0000259" key="3">
    <source>
        <dbReference type="SMART" id="SM00244"/>
    </source>
</evidence>
<dbReference type="Pfam" id="PF01145">
    <property type="entry name" value="Band_7"/>
    <property type="match status" value="1"/>
</dbReference>